<evidence type="ECO:0000256" key="1">
    <source>
        <dbReference type="ARBA" id="ARBA00022553"/>
    </source>
</evidence>
<evidence type="ECO:0000256" key="2">
    <source>
        <dbReference type="ARBA" id="ARBA00023015"/>
    </source>
</evidence>
<dbReference type="AlphaFoldDB" id="A0A3N2D1U3"/>
<dbReference type="InterPro" id="IPR000792">
    <property type="entry name" value="Tscrpt_reg_LuxR_C"/>
</dbReference>
<evidence type="ECO:0000256" key="4">
    <source>
        <dbReference type="ARBA" id="ARBA00023163"/>
    </source>
</evidence>
<dbReference type="InterPro" id="IPR001789">
    <property type="entry name" value="Sig_transdc_resp-reg_receiver"/>
</dbReference>
<organism evidence="8 9">
    <name type="scientific">Salana multivorans</name>
    <dbReference type="NCBI Taxonomy" id="120377"/>
    <lineage>
        <taxon>Bacteria</taxon>
        <taxon>Bacillati</taxon>
        <taxon>Actinomycetota</taxon>
        <taxon>Actinomycetes</taxon>
        <taxon>Micrococcales</taxon>
        <taxon>Beutenbergiaceae</taxon>
        <taxon>Salana</taxon>
    </lineage>
</organism>
<reference evidence="8 9" key="1">
    <citation type="submission" date="2018-11" db="EMBL/GenBank/DDBJ databases">
        <title>Sequencing the genomes of 1000 actinobacteria strains.</title>
        <authorList>
            <person name="Klenk H.-P."/>
        </authorList>
    </citation>
    <scope>NUCLEOTIDE SEQUENCE [LARGE SCALE GENOMIC DNA]</scope>
    <source>
        <strain evidence="8 9">DSM 13521</strain>
    </source>
</reference>
<evidence type="ECO:0000256" key="5">
    <source>
        <dbReference type="PROSITE-ProRule" id="PRU00169"/>
    </source>
</evidence>
<dbReference type="PROSITE" id="PS50043">
    <property type="entry name" value="HTH_LUXR_2"/>
    <property type="match status" value="1"/>
</dbReference>
<feature type="domain" description="HTH luxR-type" evidence="6">
    <location>
        <begin position="153"/>
        <end position="218"/>
    </location>
</feature>
<keyword evidence="2" id="KW-0805">Transcription regulation</keyword>
<comment type="caution">
    <text evidence="8">The sequence shown here is derived from an EMBL/GenBank/DDBJ whole genome shotgun (WGS) entry which is preliminary data.</text>
</comment>
<dbReference type="SMART" id="SM00421">
    <property type="entry name" value="HTH_LUXR"/>
    <property type="match status" value="1"/>
</dbReference>
<evidence type="ECO:0000313" key="9">
    <source>
        <dbReference type="Proteomes" id="UP000275356"/>
    </source>
</evidence>
<keyword evidence="9" id="KW-1185">Reference proteome</keyword>
<dbReference type="GO" id="GO:0000160">
    <property type="term" value="P:phosphorelay signal transduction system"/>
    <property type="evidence" value="ECO:0007669"/>
    <property type="project" value="InterPro"/>
</dbReference>
<dbReference type="SUPFAM" id="SSF52172">
    <property type="entry name" value="CheY-like"/>
    <property type="match status" value="1"/>
</dbReference>
<dbReference type="SUPFAM" id="SSF46894">
    <property type="entry name" value="C-terminal effector domain of the bipartite response regulators"/>
    <property type="match status" value="1"/>
</dbReference>
<dbReference type="PANTHER" id="PTHR43214">
    <property type="entry name" value="TWO-COMPONENT RESPONSE REGULATOR"/>
    <property type="match status" value="1"/>
</dbReference>
<dbReference type="PRINTS" id="PR00038">
    <property type="entry name" value="HTHLUXR"/>
</dbReference>
<dbReference type="OrthoDB" id="9808843at2"/>
<dbReference type="EMBL" id="RKHQ01000002">
    <property type="protein sequence ID" value="ROR93742.1"/>
    <property type="molecule type" value="Genomic_DNA"/>
</dbReference>
<evidence type="ECO:0000259" key="6">
    <source>
        <dbReference type="PROSITE" id="PS50043"/>
    </source>
</evidence>
<dbReference type="Pfam" id="PF00072">
    <property type="entry name" value="Response_reg"/>
    <property type="match status" value="1"/>
</dbReference>
<dbReference type="CDD" id="cd06170">
    <property type="entry name" value="LuxR_C_like"/>
    <property type="match status" value="1"/>
</dbReference>
<dbReference type="RefSeq" id="WP_123740653.1">
    <property type="nucleotide sequence ID" value="NZ_CALFQU010000026.1"/>
</dbReference>
<feature type="domain" description="Response regulatory" evidence="7">
    <location>
        <begin position="11"/>
        <end position="127"/>
    </location>
</feature>
<evidence type="ECO:0000256" key="3">
    <source>
        <dbReference type="ARBA" id="ARBA00023125"/>
    </source>
</evidence>
<dbReference type="SMART" id="SM00448">
    <property type="entry name" value="REC"/>
    <property type="match status" value="1"/>
</dbReference>
<dbReference type="InterPro" id="IPR016032">
    <property type="entry name" value="Sig_transdc_resp-reg_C-effctor"/>
</dbReference>
<proteinExistence type="predicted"/>
<keyword evidence="3" id="KW-0238">DNA-binding</keyword>
<dbReference type="InterPro" id="IPR039420">
    <property type="entry name" value="WalR-like"/>
</dbReference>
<dbReference type="InterPro" id="IPR058245">
    <property type="entry name" value="NreC/VraR/RcsB-like_REC"/>
</dbReference>
<dbReference type="PANTHER" id="PTHR43214:SF24">
    <property type="entry name" value="TRANSCRIPTIONAL REGULATORY PROTEIN NARL-RELATED"/>
    <property type="match status" value="1"/>
</dbReference>
<feature type="modified residue" description="4-aspartylphosphate" evidence="5">
    <location>
        <position position="62"/>
    </location>
</feature>
<sequence>MSPDAEAGRLRVVVADDQPVVLAGIAAMIGADPGLEVVATAGDGVELVRAVARHAPDVAVVDIRMPRMDGIGATERIVRDHPGTRVLILTTFDLDAYVYDALLAGASGFLLKDVRAARLVEAVHLVAEGSMLLGPSATRRLVADVAQRGSRVANPGIAELSDREREVLEALARGLSNVEIAAELVVSENTVKTHVSQILRKLGCRDRVQAVIAAYEAGLVG</sequence>
<evidence type="ECO:0000313" key="8">
    <source>
        <dbReference type="EMBL" id="ROR93742.1"/>
    </source>
</evidence>
<keyword evidence="4" id="KW-0804">Transcription</keyword>
<evidence type="ECO:0000259" key="7">
    <source>
        <dbReference type="PROSITE" id="PS50110"/>
    </source>
</evidence>
<dbReference type="Pfam" id="PF00196">
    <property type="entry name" value="GerE"/>
    <property type="match status" value="1"/>
</dbReference>
<protein>
    <submittedName>
        <fullName evidence="8">LuxR family two component transcriptional regulator</fullName>
    </submittedName>
</protein>
<dbReference type="PROSITE" id="PS50110">
    <property type="entry name" value="RESPONSE_REGULATORY"/>
    <property type="match status" value="1"/>
</dbReference>
<dbReference type="GO" id="GO:0003677">
    <property type="term" value="F:DNA binding"/>
    <property type="evidence" value="ECO:0007669"/>
    <property type="project" value="UniProtKB-KW"/>
</dbReference>
<name>A0A3N2D1U3_9MICO</name>
<keyword evidence="1 5" id="KW-0597">Phosphoprotein</keyword>
<dbReference type="CDD" id="cd17535">
    <property type="entry name" value="REC_NarL-like"/>
    <property type="match status" value="1"/>
</dbReference>
<dbReference type="Gene3D" id="3.40.50.2300">
    <property type="match status" value="1"/>
</dbReference>
<dbReference type="InterPro" id="IPR011006">
    <property type="entry name" value="CheY-like_superfamily"/>
</dbReference>
<dbReference type="Proteomes" id="UP000275356">
    <property type="component" value="Unassembled WGS sequence"/>
</dbReference>
<dbReference type="GO" id="GO:0006355">
    <property type="term" value="P:regulation of DNA-templated transcription"/>
    <property type="evidence" value="ECO:0007669"/>
    <property type="project" value="InterPro"/>
</dbReference>
<gene>
    <name evidence="8" type="ORF">EDD28_3164</name>
</gene>
<accession>A0A3N2D1U3</accession>